<evidence type="ECO:0000256" key="19">
    <source>
        <dbReference type="ARBA" id="ARBA00068427"/>
    </source>
</evidence>
<feature type="active site" evidence="23">
    <location>
        <position position="27"/>
    </location>
</feature>
<dbReference type="GO" id="GO:0009252">
    <property type="term" value="P:peptidoglycan biosynthetic process"/>
    <property type="evidence" value="ECO:0007669"/>
    <property type="project" value="UniProtKB-UniRule"/>
</dbReference>
<evidence type="ECO:0000256" key="5">
    <source>
        <dbReference type="ARBA" id="ARBA00010871"/>
    </source>
</evidence>
<evidence type="ECO:0000256" key="4">
    <source>
        <dbReference type="ARBA" id="ARBA00004752"/>
    </source>
</evidence>
<comment type="catalytic activity">
    <reaction evidence="17 22">
        <text>2 D-alanine + ATP = D-alanyl-D-alanine + ADP + phosphate + H(+)</text>
        <dbReference type="Rhea" id="RHEA:11224"/>
        <dbReference type="ChEBI" id="CHEBI:15378"/>
        <dbReference type="ChEBI" id="CHEBI:30616"/>
        <dbReference type="ChEBI" id="CHEBI:43474"/>
        <dbReference type="ChEBI" id="CHEBI:57416"/>
        <dbReference type="ChEBI" id="CHEBI:57822"/>
        <dbReference type="ChEBI" id="CHEBI:456216"/>
        <dbReference type="EC" id="6.3.2.4"/>
    </reaction>
</comment>
<dbReference type="InterPro" id="IPR011127">
    <property type="entry name" value="Dala_Dala_lig_N"/>
</dbReference>
<dbReference type="InterPro" id="IPR011761">
    <property type="entry name" value="ATP-grasp"/>
</dbReference>
<dbReference type="NCBIfam" id="TIGR01205">
    <property type="entry name" value="D_ala_D_alaTIGR"/>
    <property type="match status" value="1"/>
</dbReference>
<evidence type="ECO:0000256" key="20">
    <source>
        <dbReference type="ARBA" id="ARBA00076288"/>
    </source>
</evidence>
<keyword evidence="9 25" id="KW-0479">Metal-binding</keyword>
<dbReference type="Pfam" id="PF01820">
    <property type="entry name" value="Dala_Dala_lig_N"/>
    <property type="match status" value="1"/>
</dbReference>
<evidence type="ECO:0000256" key="26">
    <source>
        <dbReference type="PROSITE-ProRule" id="PRU00409"/>
    </source>
</evidence>
<feature type="active site" evidence="23">
    <location>
        <position position="206"/>
    </location>
</feature>
<feature type="binding site" evidence="25">
    <location>
        <position position="337"/>
    </location>
    <ligand>
        <name>Mg(2+)</name>
        <dbReference type="ChEBI" id="CHEBI:18420"/>
        <label>2</label>
    </ligand>
</feature>
<evidence type="ECO:0000256" key="23">
    <source>
        <dbReference type="PIRSR" id="PIRSR039102-1"/>
    </source>
</evidence>
<comment type="cofactor">
    <cofactor evidence="25">
        <name>Mg(2+)</name>
        <dbReference type="ChEBI" id="CHEBI:18420"/>
    </cofactor>
    <cofactor evidence="25">
        <name>Mn(2+)</name>
        <dbReference type="ChEBI" id="CHEBI:29035"/>
    </cofactor>
    <text evidence="25">Binds 2 magnesium or manganese ions per subunit.</text>
</comment>
<evidence type="ECO:0000256" key="7">
    <source>
        <dbReference type="ARBA" id="ARBA00022490"/>
    </source>
</evidence>
<name>A0A2N6PJP0_9MICO</name>
<dbReference type="SUPFAM" id="SSF52440">
    <property type="entry name" value="PreATP-grasp domain"/>
    <property type="match status" value="1"/>
</dbReference>
<comment type="similarity">
    <text evidence="5 22">Belongs to the D-alanine--D-alanine ligase family.</text>
</comment>
<dbReference type="Gene3D" id="3.30.1490.20">
    <property type="entry name" value="ATP-grasp fold, A domain"/>
    <property type="match status" value="1"/>
</dbReference>
<protein>
    <recommendedName>
        <fullName evidence="19 22">D-alanine--D-alanine ligase</fullName>
        <ecNumber evidence="6 22">6.3.2.4</ecNumber>
    </recommendedName>
    <alternativeName>
        <fullName evidence="21 22">D-Ala-D-Ala ligase</fullName>
    </alternativeName>
    <alternativeName>
        <fullName evidence="20 22">D-alanylalanine synthetase</fullName>
    </alternativeName>
</protein>
<evidence type="ECO:0000256" key="22">
    <source>
        <dbReference type="HAMAP-Rule" id="MF_00047"/>
    </source>
</evidence>
<evidence type="ECO:0000256" key="21">
    <source>
        <dbReference type="ARBA" id="ARBA00077154"/>
    </source>
</evidence>
<evidence type="ECO:0000256" key="15">
    <source>
        <dbReference type="ARBA" id="ARBA00023211"/>
    </source>
</evidence>
<dbReference type="GO" id="GO:0005524">
    <property type="term" value="F:ATP binding"/>
    <property type="evidence" value="ECO:0007669"/>
    <property type="project" value="UniProtKB-UniRule"/>
</dbReference>
<reference evidence="28 29" key="1">
    <citation type="submission" date="2017-09" db="EMBL/GenBank/DDBJ databases">
        <title>Bacterial strain isolated from the female urinary microbiota.</title>
        <authorList>
            <person name="Thomas-White K."/>
            <person name="Kumar N."/>
            <person name="Forster S."/>
            <person name="Putonti C."/>
            <person name="Lawley T."/>
            <person name="Wolfe A.J."/>
        </authorList>
    </citation>
    <scope>NUCLEOTIDE SEQUENCE [LARGE SCALE GENOMIC DNA]</scope>
    <source>
        <strain evidence="28 29">UMB0680</strain>
    </source>
</reference>
<feature type="binding site" evidence="24">
    <location>
        <begin position="198"/>
        <end position="200"/>
    </location>
    <ligand>
        <name>ATP</name>
        <dbReference type="ChEBI" id="CHEBI:30616"/>
    </ligand>
</feature>
<dbReference type="GO" id="GO:0008360">
    <property type="term" value="P:regulation of cell shape"/>
    <property type="evidence" value="ECO:0007669"/>
    <property type="project" value="UniProtKB-KW"/>
</dbReference>
<keyword evidence="29" id="KW-1185">Reference proteome</keyword>
<dbReference type="InterPro" id="IPR013815">
    <property type="entry name" value="ATP_grasp_subdomain_1"/>
</dbReference>
<dbReference type="GO" id="GO:0008716">
    <property type="term" value="F:D-alanine-D-alanine ligase activity"/>
    <property type="evidence" value="ECO:0007669"/>
    <property type="project" value="UniProtKB-UniRule"/>
</dbReference>
<dbReference type="EC" id="6.3.2.4" evidence="6 22"/>
<dbReference type="PIRSF" id="PIRSF039102">
    <property type="entry name" value="Ddl/VanB"/>
    <property type="match status" value="1"/>
</dbReference>
<accession>A0A2N6PJP0</accession>
<proteinExistence type="inferred from homology"/>
<feature type="binding site" evidence="24">
    <location>
        <position position="154"/>
    </location>
    <ligand>
        <name>ATP</name>
        <dbReference type="ChEBI" id="CHEBI:30616"/>
    </ligand>
</feature>
<keyword evidence="16 22" id="KW-0961">Cell wall biogenesis/degradation</keyword>
<keyword evidence="8 22" id="KW-0436">Ligase</keyword>
<keyword evidence="12 25" id="KW-0460">Magnesium</keyword>
<keyword evidence="13 22" id="KW-0133">Cell shape</keyword>
<evidence type="ECO:0000256" key="25">
    <source>
        <dbReference type="PIRSR" id="PIRSR039102-3"/>
    </source>
</evidence>
<dbReference type="UniPathway" id="UPA00219"/>
<dbReference type="GO" id="GO:0046872">
    <property type="term" value="F:metal ion binding"/>
    <property type="evidence" value="ECO:0007669"/>
    <property type="project" value="UniProtKB-KW"/>
</dbReference>
<dbReference type="InterPro" id="IPR005905">
    <property type="entry name" value="D_ala_D_ala"/>
</dbReference>
<evidence type="ECO:0000256" key="24">
    <source>
        <dbReference type="PIRSR" id="PIRSR039102-2"/>
    </source>
</evidence>
<evidence type="ECO:0000256" key="14">
    <source>
        <dbReference type="ARBA" id="ARBA00022984"/>
    </source>
</evidence>
<evidence type="ECO:0000256" key="12">
    <source>
        <dbReference type="ARBA" id="ARBA00022842"/>
    </source>
</evidence>
<keyword evidence="14 22" id="KW-0573">Peptidoglycan synthesis</keyword>
<comment type="function">
    <text evidence="2 22">Cell wall formation.</text>
</comment>
<comment type="subcellular location">
    <subcellularLocation>
        <location evidence="3 22">Cytoplasm</location>
    </subcellularLocation>
</comment>
<evidence type="ECO:0000256" key="8">
    <source>
        <dbReference type="ARBA" id="ARBA00022598"/>
    </source>
</evidence>
<evidence type="ECO:0000313" key="29">
    <source>
        <dbReference type="Proteomes" id="UP000235703"/>
    </source>
</evidence>
<dbReference type="FunFam" id="3.30.470.20:FF:000008">
    <property type="entry name" value="D-alanine--D-alanine ligase"/>
    <property type="match status" value="1"/>
</dbReference>
<dbReference type="NCBIfam" id="NF002528">
    <property type="entry name" value="PRK01966.1-4"/>
    <property type="match status" value="1"/>
</dbReference>
<sequence length="384" mass="41437">MTPASSSSTAGDTRPVVAVLFGGRSSEHAVSCVSAANVLAAIDRDAYRVIPIGITRQGTWRIVEDWEKFTFNPEAMPEVTDNGTSVIPSISEHREPLLHRGADGTLSELDVVDVYFPVLHGRYGEDGTIQGIFELSNTPFVGAGVLASAVSMDKHFMKAVMVNSGIPACPFVLITEVKYEHAPEVMTERVEKLGFPAFVKPCRAGSSIGVSKINSVSELDVALKEAFEHDNKVIVEPLVDGREIECSVLGSVYDRRARTSVPSEIVVGGDHEFYDFEAKYLDLGSVKLICPADVDADTTAKIQDLAARTFKAFECTGLARVDTFVTADGEVLINELNTLPGFTPSSAYPQMWAASGLEYSELISELISIAMSDHARQAANQPTS</sequence>
<dbReference type="PROSITE" id="PS50975">
    <property type="entry name" value="ATP_GRASP"/>
    <property type="match status" value="1"/>
</dbReference>
<dbReference type="InterPro" id="IPR016185">
    <property type="entry name" value="PreATP-grasp_dom_sf"/>
</dbReference>
<dbReference type="SUPFAM" id="SSF56059">
    <property type="entry name" value="Glutathione synthetase ATP-binding domain-like"/>
    <property type="match status" value="1"/>
</dbReference>
<feature type="domain" description="ATP-grasp" evidence="27">
    <location>
        <begin position="158"/>
        <end position="368"/>
    </location>
</feature>
<keyword evidence="10 24" id="KW-0547">Nucleotide-binding</keyword>
<gene>
    <name evidence="22" type="primary">ddl</name>
    <name evidence="28" type="ORF">CJ198_06320</name>
</gene>
<dbReference type="Pfam" id="PF07478">
    <property type="entry name" value="Dala_Dala_lig_C"/>
    <property type="match status" value="1"/>
</dbReference>
<organism evidence="28 29">
    <name type="scientific">Brevibacterium luteolum</name>
    <dbReference type="NCBI Taxonomy" id="199591"/>
    <lineage>
        <taxon>Bacteria</taxon>
        <taxon>Bacillati</taxon>
        <taxon>Actinomycetota</taxon>
        <taxon>Actinomycetes</taxon>
        <taxon>Micrococcales</taxon>
        <taxon>Brevibacteriaceae</taxon>
        <taxon>Brevibacterium</taxon>
    </lineage>
</organism>
<comment type="cofactor">
    <cofactor evidence="1">
        <name>Mn(2+)</name>
        <dbReference type="ChEBI" id="CHEBI:29035"/>
    </cofactor>
</comment>
<dbReference type="InterPro" id="IPR011095">
    <property type="entry name" value="Dala_Dala_lig_C"/>
</dbReference>
<evidence type="ECO:0000256" key="10">
    <source>
        <dbReference type="ARBA" id="ARBA00022741"/>
    </source>
</evidence>
<evidence type="ECO:0000256" key="1">
    <source>
        <dbReference type="ARBA" id="ARBA00001936"/>
    </source>
</evidence>
<evidence type="ECO:0000256" key="2">
    <source>
        <dbReference type="ARBA" id="ARBA00003921"/>
    </source>
</evidence>
<dbReference type="FunFam" id="3.30.1490.20:FF:000007">
    <property type="entry name" value="D-alanine--D-alanine ligase"/>
    <property type="match status" value="1"/>
</dbReference>
<evidence type="ECO:0000313" key="28">
    <source>
        <dbReference type="EMBL" id="PMB98899.1"/>
    </source>
</evidence>
<comment type="pathway">
    <text evidence="4 22">Cell wall biogenesis; peptidoglycan biosynthesis.</text>
</comment>
<evidence type="ECO:0000256" key="16">
    <source>
        <dbReference type="ARBA" id="ARBA00023316"/>
    </source>
</evidence>
<feature type="binding site" evidence="24">
    <location>
        <begin position="206"/>
        <end position="207"/>
    </location>
    <ligand>
        <name>ATP</name>
        <dbReference type="ChEBI" id="CHEBI:30616"/>
    </ligand>
</feature>
<dbReference type="EMBL" id="PNFZ01000002">
    <property type="protein sequence ID" value="PMB98899.1"/>
    <property type="molecule type" value="Genomic_DNA"/>
</dbReference>
<evidence type="ECO:0000256" key="13">
    <source>
        <dbReference type="ARBA" id="ARBA00022960"/>
    </source>
</evidence>
<evidence type="ECO:0000256" key="18">
    <source>
        <dbReference type="ARBA" id="ARBA00060592"/>
    </source>
</evidence>
<feature type="binding site" evidence="24">
    <location>
        <begin position="236"/>
        <end position="243"/>
    </location>
    <ligand>
        <name>ATP</name>
        <dbReference type="ChEBI" id="CHEBI:30616"/>
    </ligand>
</feature>
<dbReference type="HAMAP" id="MF_00047">
    <property type="entry name" value="Dala_Dala_lig"/>
    <property type="match status" value="1"/>
</dbReference>
<dbReference type="RefSeq" id="WP_102161728.1">
    <property type="nucleotide sequence ID" value="NZ_PNFZ01000002.1"/>
</dbReference>
<evidence type="ECO:0000256" key="17">
    <source>
        <dbReference type="ARBA" id="ARBA00047614"/>
    </source>
</evidence>
<comment type="pathway">
    <text evidence="18">Glycan biosynthesis.</text>
</comment>
<evidence type="ECO:0000256" key="11">
    <source>
        <dbReference type="ARBA" id="ARBA00022840"/>
    </source>
</evidence>
<feature type="binding site" evidence="24">
    <location>
        <begin position="334"/>
        <end position="335"/>
    </location>
    <ligand>
        <name>ATP</name>
        <dbReference type="ChEBI" id="CHEBI:30616"/>
    </ligand>
</feature>
<evidence type="ECO:0000259" key="27">
    <source>
        <dbReference type="PROSITE" id="PS50975"/>
    </source>
</evidence>
<keyword evidence="15 25" id="KW-0464">Manganese</keyword>
<dbReference type="PROSITE" id="PS00844">
    <property type="entry name" value="DALA_DALA_LIGASE_2"/>
    <property type="match status" value="1"/>
</dbReference>
<dbReference type="GO" id="GO:0071555">
    <property type="term" value="P:cell wall organization"/>
    <property type="evidence" value="ECO:0007669"/>
    <property type="project" value="UniProtKB-KW"/>
</dbReference>
<feature type="binding site" evidence="25">
    <location>
        <position position="335"/>
    </location>
    <ligand>
        <name>Mg(2+)</name>
        <dbReference type="ChEBI" id="CHEBI:18420"/>
        <label>1</label>
    </ligand>
</feature>
<dbReference type="Proteomes" id="UP000235703">
    <property type="component" value="Unassembled WGS sequence"/>
</dbReference>
<feature type="active site" evidence="23">
    <location>
        <position position="346"/>
    </location>
</feature>
<dbReference type="PANTHER" id="PTHR23132">
    <property type="entry name" value="D-ALANINE--D-ALANINE LIGASE"/>
    <property type="match status" value="1"/>
</dbReference>
<dbReference type="OrthoDB" id="9813261at2"/>
<dbReference type="Gene3D" id="3.40.50.20">
    <property type="match status" value="1"/>
</dbReference>
<evidence type="ECO:0000256" key="6">
    <source>
        <dbReference type="ARBA" id="ARBA00012216"/>
    </source>
</evidence>
<evidence type="ECO:0000256" key="3">
    <source>
        <dbReference type="ARBA" id="ARBA00004496"/>
    </source>
</evidence>
<dbReference type="PROSITE" id="PS00843">
    <property type="entry name" value="DALA_DALA_LIGASE_1"/>
    <property type="match status" value="1"/>
</dbReference>
<dbReference type="AlphaFoldDB" id="A0A2N6PJP0"/>
<dbReference type="InterPro" id="IPR000291">
    <property type="entry name" value="D-Ala_lig_Van_CS"/>
</dbReference>
<feature type="binding site" evidence="25">
    <location>
        <position position="335"/>
    </location>
    <ligand>
        <name>Mg(2+)</name>
        <dbReference type="ChEBI" id="CHEBI:18420"/>
        <label>2</label>
    </ligand>
</feature>
<feature type="binding site" evidence="25">
    <location>
        <position position="322"/>
    </location>
    <ligand>
        <name>Mg(2+)</name>
        <dbReference type="ChEBI" id="CHEBI:18420"/>
        <label>1</label>
    </ligand>
</feature>
<keyword evidence="11 26" id="KW-0067">ATP-binding</keyword>
<evidence type="ECO:0000256" key="9">
    <source>
        <dbReference type="ARBA" id="ARBA00022723"/>
    </source>
</evidence>
<dbReference type="Gene3D" id="3.30.470.20">
    <property type="entry name" value="ATP-grasp fold, B domain"/>
    <property type="match status" value="1"/>
</dbReference>
<dbReference type="GO" id="GO:0005829">
    <property type="term" value="C:cytosol"/>
    <property type="evidence" value="ECO:0007669"/>
    <property type="project" value="TreeGrafter"/>
</dbReference>
<keyword evidence="7 22" id="KW-0963">Cytoplasm</keyword>
<dbReference type="PANTHER" id="PTHR23132:SF25">
    <property type="entry name" value="D-ALANINE--D-ALANINE LIGASE A"/>
    <property type="match status" value="1"/>
</dbReference>
<comment type="caution">
    <text evidence="28">The sequence shown here is derived from an EMBL/GenBank/DDBJ whole genome shotgun (WGS) entry which is preliminary data.</text>
</comment>